<evidence type="ECO:0000313" key="2">
    <source>
        <dbReference type="EMBL" id="KAK3934418.1"/>
    </source>
</evidence>
<feature type="non-terminal residue" evidence="2">
    <location>
        <position position="90"/>
    </location>
</feature>
<dbReference type="Gene3D" id="3.50.50.60">
    <property type="entry name" value="FAD/NAD(P)-binding domain"/>
    <property type="match status" value="1"/>
</dbReference>
<reference evidence="3" key="1">
    <citation type="journal article" date="2023" name="Mol. Phylogenet. Evol.">
        <title>Genome-scale phylogeny and comparative genomics of the fungal order Sordariales.</title>
        <authorList>
            <person name="Hensen N."/>
            <person name="Bonometti L."/>
            <person name="Westerberg I."/>
            <person name="Brannstrom I.O."/>
            <person name="Guillou S."/>
            <person name="Cros-Aarteil S."/>
            <person name="Calhoun S."/>
            <person name="Haridas S."/>
            <person name="Kuo A."/>
            <person name="Mondo S."/>
            <person name="Pangilinan J."/>
            <person name="Riley R."/>
            <person name="LaButti K."/>
            <person name="Andreopoulos B."/>
            <person name="Lipzen A."/>
            <person name="Chen C."/>
            <person name="Yan M."/>
            <person name="Daum C."/>
            <person name="Ng V."/>
            <person name="Clum A."/>
            <person name="Steindorff A."/>
            <person name="Ohm R.A."/>
            <person name="Martin F."/>
            <person name="Silar P."/>
            <person name="Natvig D.O."/>
            <person name="Lalanne C."/>
            <person name="Gautier V."/>
            <person name="Ament-Velasquez S.L."/>
            <person name="Kruys A."/>
            <person name="Hutchinson M.I."/>
            <person name="Powell A.J."/>
            <person name="Barry K."/>
            <person name="Miller A.N."/>
            <person name="Grigoriev I.V."/>
            <person name="Debuchy R."/>
            <person name="Gladieux P."/>
            <person name="Hiltunen Thoren M."/>
            <person name="Johannesson H."/>
        </authorList>
    </citation>
    <scope>NUCLEOTIDE SEQUENCE [LARGE SCALE GENOMIC DNA]</scope>
    <source>
        <strain evidence="3">CBS 340.73</strain>
    </source>
</reference>
<sequence>GTPCCAVAPRLSEGSNALVLLLKKGRDLESLLSRVPGMSHKSLSGVSLQVALSDRFSEPAIPNAHGPRMSFRTSESAGGAPRINKMVMAQ</sequence>
<protein>
    <submittedName>
        <fullName evidence="2">Uncharacterized protein</fullName>
    </submittedName>
</protein>
<dbReference type="Gene3D" id="3.30.560.10">
    <property type="entry name" value="Glucose Oxidase, domain 3"/>
    <property type="match status" value="1"/>
</dbReference>
<keyword evidence="3" id="KW-1185">Reference proteome</keyword>
<dbReference type="EMBL" id="MU853992">
    <property type="protein sequence ID" value="KAK3934418.1"/>
    <property type="molecule type" value="Genomic_DNA"/>
</dbReference>
<gene>
    <name evidence="2" type="ORF">QBC46DRAFT_225666</name>
</gene>
<dbReference type="Proteomes" id="UP001303473">
    <property type="component" value="Unassembled WGS sequence"/>
</dbReference>
<proteinExistence type="predicted"/>
<comment type="caution">
    <text evidence="2">The sequence shown here is derived from an EMBL/GenBank/DDBJ whole genome shotgun (WGS) entry which is preliminary data.</text>
</comment>
<dbReference type="AlphaFoldDB" id="A0AAN6MY73"/>
<feature type="region of interest" description="Disordered" evidence="1">
    <location>
        <begin position="59"/>
        <end position="90"/>
    </location>
</feature>
<name>A0AAN6MY73_9PEZI</name>
<feature type="non-terminal residue" evidence="2">
    <location>
        <position position="1"/>
    </location>
</feature>
<dbReference type="InterPro" id="IPR036188">
    <property type="entry name" value="FAD/NAD-bd_sf"/>
</dbReference>
<evidence type="ECO:0000256" key="1">
    <source>
        <dbReference type="SAM" id="MobiDB-lite"/>
    </source>
</evidence>
<accession>A0AAN6MY73</accession>
<evidence type="ECO:0000313" key="3">
    <source>
        <dbReference type="Proteomes" id="UP001303473"/>
    </source>
</evidence>
<organism evidence="2 3">
    <name type="scientific">Diplogelasinospora grovesii</name>
    <dbReference type="NCBI Taxonomy" id="303347"/>
    <lineage>
        <taxon>Eukaryota</taxon>
        <taxon>Fungi</taxon>
        <taxon>Dikarya</taxon>
        <taxon>Ascomycota</taxon>
        <taxon>Pezizomycotina</taxon>
        <taxon>Sordariomycetes</taxon>
        <taxon>Sordariomycetidae</taxon>
        <taxon>Sordariales</taxon>
        <taxon>Diplogelasinosporaceae</taxon>
        <taxon>Diplogelasinospora</taxon>
    </lineage>
</organism>